<keyword evidence="3" id="KW-1185">Reference proteome</keyword>
<dbReference type="PANTHER" id="PTHR30336">
    <property type="entry name" value="INNER MEMBRANE PROTEIN, PROBABLE PERMEASE"/>
    <property type="match status" value="1"/>
</dbReference>
<dbReference type="GO" id="GO:0005886">
    <property type="term" value="C:plasma membrane"/>
    <property type="evidence" value="ECO:0007669"/>
    <property type="project" value="TreeGrafter"/>
</dbReference>
<sequence length="199" mass="21369">MSQHRRRQGSALSATALSLVLLGGAVPLTLGLASEPHRAPSRPHPTLLVLGAAQYNGRPSPLFKNRLDHALKLYRAGGVNRVVVAGGVGTGDRFSEGAVGREYLIRKGIPAARVKAETRSRSTLQNLKNARALLEGPVTLVTDEVHAPRALALAQAIGLEANVSPCRLEASAGYKERYRLRERALLGLYTLLGTEIDQR</sequence>
<reference evidence="2 3" key="1">
    <citation type="submission" date="2020-08" db="EMBL/GenBank/DDBJ databases">
        <title>Genomic Encyclopedia of Type Strains, Phase IV (KMG-IV): sequencing the most valuable type-strain genomes for metagenomic binning, comparative biology and taxonomic classification.</title>
        <authorList>
            <person name="Goeker M."/>
        </authorList>
    </citation>
    <scope>NUCLEOTIDE SEQUENCE [LARGE SCALE GENOMIC DNA]</scope>
    <source>
        <strain evidence="2 3">DSM 21458</strain>
    </source>
</reference>
<evidence type="ECO:0000313" key="3">
    <source>
        <dbReference type="Proteomes" id="UP000569951"/>
    </source>
</evidence>
<proteinExistence type="predicted"/>
<protein>
    <submittedName>
        <fullName evidence="2">Uncharacterized SAM-binding protein YcdF (DUF218 family)</fullName>
    </submittedName>
</protein>
<accession>A0A841I6Z2</accession>
<gene>
    <name evidence="2" type="ORF">HNR42_003048</name>
</gene>
<dbReference type="InterPro" id="IPR014729">
    <property type="entry name" value="Rossmann-like_a/b/a_fold"/>
</dbReference>
<dbReference type="CDD" id="cd06259">
    <property type="entry name" value="YdcF-like"/>
    <property type="match status" value="1"/>
</dbReference>
<name>A0A841I6Z2_9DEIO</name>
<dbReference type="RefSeq" id="WP_183988345.1">
    <property type="nucleotide sequence ID" value="NZ_JACHHG010000013.1"/>
</dbReference>
<dbReference type="InterPro" id="IPR051599">
    <property type="entry name" value="Cell_Envelope_Assoc"/>
</dbReference>
<feature type="domain" description="DUF218" evidence="1">
    <location>
        <begin position="47"/>
        <end position="166"/>
    </location>
</feature>
<dbReference type="PANTHER" id="PTHR30336:SF20">
    <property type="entry name" value="DUF218 DOMAIN-CONTAINING PROTEIN"/>
    <property type="match status" value="1"/>
</dbReference>
<evidence type="ECO:0000259" key="1">
    <source>
        <dbReference type="Pfam" id="PF02698"/>
    </source>
</evidence>
<dbReference type="Pfam" id="PF02698">
    <property type="entry name" value="DUF218"/>
    <property type="match status" value="1"/>
</dbReference>
<dbReference type="InterPro" id="IPR003848">
    <property type="entry name" value="DUF218"/>
</dbReference>
<dbReference type="Proteomes" id="UP000569951">
    <property type="component" value="Unassembled WGS sequence"/>
</dbReference>
<organism evidence="2 3">
    <name type="scientific">Deinobacterium chartae</name>
    <dbReference type="NCBI Taxonomy" id="521158"/>
    <lineage>
        <taxon>Bacteria</taxon>
        <taxon>Thermotogati</taxon>
        <taxon>Deinococcota</taxon>
        <taxon>Deinococci</taxon>
        <taxon>Deinococcales</taxon>
        <taxon>Deinococcaceae</taxon>
        <taxon>Deinobacterium</taxon>
    </lineage>
</organism>
<evidence type="ECO:0000313" key="2">
    <source>
        <dbReference type="EMBL" id="MBB6099595.1"/>
    </source>
</evidence>
<comment type="caution">
    <text evidence="2">The sequence shown here is derived from an EMBL/GenBank/DDBJ whole genome shotgun (WGS) entry which is preliminary data.</text>
</comment>
<dbReference type="EMBL" id="JACHHG010000013">
    <property type="protein sequence ID" value="MBB6099595.1"/>
    <property type="molecule type" value="Genomic_DNA"/>
</dbReference>
<dbReference type="Gene3D" id="3.40.50.620">
    <property type="entry name" value="HUPs"/>
    <property type="match status" value="1"/>
</dbReference>
<dbReference type="AlphaFoldDB" id="A0A841I6Z2"/>